<organism evidence="4 5">
    <name type="scientific">Araneus ventricosus</name>
    <name type="common">Orbweaver spider</name>
    <name type="synonym">Epeira ventricosa</name>
    <dbReference type="NCBI Taxonomy" id="182803"/>
    <lineage>
        <taxon>Eukaryota</taxon>
        <taxon>Metazoa</taxon>
        <taxon>Ecdysozoa</taxon>
        <taxon>Arthropoda</taxon>
        <taxon>Chelicerata</taxon>
        <taxon>Arachnida</taxon>
        <taxon>Araneae</taxon>
        <taxon>Araneomorphae</taxon>
        <taxon>Entelegynae</taxon>
        <taxon>Araneoidea</taxon>
        <taxon>Araneidae</taxon>
        <taxon>Araneus</taxon>
    </lineage>
</organism>
<evidence type="ECO:0000256" key="1">
    <source>
        <dbReference type="PROSITE-ProRule" id="PRU00042"/>
    </source>
</evidence>
<feature type="domain" description="C2H2-type" evidence="3">
    <location>
        <begin position="43"/>
        <end position="66"/>
    </location>
</feature>
<dbReference type="SUPFAM" id="SSF57667">
    <property type="entry name" value="beta-beta-alpha zinc fingers"/>
    <property type="match status" value="1"/>
</dbReference>
<sequence length="137" mass="15536">MESSEGALQNYALLSQVLIIPGWGYITVDQLDSPFEDHDNQLYSCTLCNETFALPISLKKHQRLRHGNINHSSFKCKRTFKNFNSLKHHIVVHNDDNDGNSRNKRQRRSSSPQPGPSGLQSGGDGKRRRSRTALNTF</sequence>
<evidence type="ECO:0000256" key="2">
    <source>
        <dbReference type="SAM" id="MobiDB-lite"/>
    </source>
</evidence>
<dbReference type="PROSITE" id="PS50157">
    <property type="entry name" value="ZINC_FINGER_C2H2_2"/>
    <property type="match status" value="1"/>
</dbReference>
<dbReference type="Gene3D" id="3.30.160.60">
    <property type="entry name" value="Classic Zinc Finger"/>
    <property type="match status" value="1"/>
</dbReference>
<dbReference type="Pfam" id="PF00096">
    <property type="entry name" value="zf-C2H2"/>
    <property type="match status" value="1"/>
</dbReference>
<dbReference type="Proteomes" id="UP000499080">
    <property type="component" value="Unassembled WGS sequence"/>
</dbReference>
<dbReference type="InterPro" id="IPR013087">
    <property type="entry name" value="Znf_C2H2_type"/>
</dbReference>
<keyword evidence="5" id="KW-1185">Reference proteome</keyword>
<dbReference type="SMART" id="SM00355">
    <property type="entry name" value="ZnF_C2H2"/>
    <property type="match status" value="2"/>
</dbReference>
<accession>A0A4Y2GMN9</accession>
<dbReference type="GO" id="GO:0008270">
    <property type="term" value="F:zinc ion binding"/>
    <property type="evidence" value="ECO:0007669"/>
    <property type="project" value="UniProtKB-KW"/>
</dbReference>
<feature type="compositionally biased region" description="Basic and acidic residues" evidence="2">
    <location>
        <begin position="92"/>
        <end position="101"/>
    </location>
</feature>
<feature type="compositionally biased region" description="Low complexity" evidence="2">
    <location>
        <begin position="109"/>
        <end position="119"/>
    </location>
</feature>
<dbReference type="InterPro" id="IPR036236">
    <property type="entry name" value="Znf_C2H2_sf"/>
</dbReference>
<feature type="region of interest" description="Disordered" evidence="2">
    <location>
        <begin position="91"/>
        <end position="137"/>
    </location>
</feature>
<dbReference type="OrthoDB" id="6428132at2759"/>
<keyword evidence="1" id="KW-0479">Metal-binding</keyword>
<dbReference type="EMBL" id="BGPR01001432">
    <property type="protein sequence ID" value="GBM53748.1"/>
    <property type="molecule type" value="Genomic_DNA"/>
</dbReference>
<name>A0A4Y2GMN9_ARAVE</name>
<dbReference type="PROSITE" id="PS00028">
    <property type="entry name" value="ZINC_FINGER_C2H2_1"/>
    <property type="match status" value="1"/>
</dbReference>
<protein>
    <recommendedName>
        <fullName evidence="3">C2H2-type domain-containing protein</fullName>
    </recommendedName>
</protein>
<gene>
    <name evidence="4" type="ORF">AVEN_145323_1</name>
</gene>
<dbReference type="AlphaFoldDB" id="A0A4Y2GMN9"/>
<keyword evidence="1" id="KW-0863">Zinc-finger</keyword>
<proteinExistence type="predicted"/>
<evidence type="ECO:0000313" key="4">
    <source>
        <dbReference type="EMBL" id="GBM53748.1"/>
    </source>
</evidence>
<comment type="caution">
    <text evidence="4">The sequence shown here is derived from an EMBL/GenBank/DDBJ whole genome shotgun (WGS) entry which is preliminary data.</text>
</comment>
<evidence type="ECO:0000313" key="5">
    <source>
        <dbReference type="Proteomes" id="UP000499080"/>
    </source>
</evidence>
<reference evidence="4 5" key="1">
    <citation type="journal article" date="2019" name="Sci. Rep.">
        <title>Orb-weaving spider Araneus ventricosus genome elucidates the spidroin gene catalogue.</title>
        <authorList>
            <person name="Kono N."/>
            <person name="Nakamura H."/>
            <person name="Ohtoshi R."/>
            <person name="Moran D.A.P."/>
            <person name="Shinohara A."/>
            <person name="Yoshida Y."/>
            <person name="Fujiwara M."/>
            <person name="Mori M."/>
            <person name="Tomita M."/>
            <person name="Arakawa K."/>
        </authorList>
    </citation>
    <scope>NUCLEOTIDE SEQUENCE [LARGE SCALE GENOMIC DNA]</scope>
</reference>
<keyword evidence="1" id="KW-0862">Zinc</keyword>
<evidence type="ECO:0000259" key="3">
    <source>
        <dbReference type="PROSITE" id="PS50157"/>
    </source>
</evidence>